<protein>
    <submittedName>
        <fullName evidence="2">Complement factor H-related protein 1-like</fullName>
    </submittedName>
</protein>
<dbReference type="Proteomes" id="UP001732720">
    <property type="component" value="Chromosome 11"/>
</dbReference>
<reference evidence="2" key="1">
    <citation type="submission" date="2025-08" db="UniProtKB">
        <authorList>
            <consortium name="RefSeq"/>
        </authorList>
    </citation>
    <scope>IDENTIFICATION</scope>
</reference>
<sequence>MFRYARSDSTSMFLSINVILMLWVSTVGGEVGLCDFPQINHGILYDEKKYKPSFPVSTGKFFYYSCEYNFVSPSKSFWTQITCTEEGWSPTPKCLRMCFFPFVENGHSISSGKTHLEGDTVLILCNHGYSLQDNEKTISCTERGWSTSPVCISTMKSCDFPQIKHGHLHNEDRHRPYFPEPIGKRYGYYCDHNYVTPSNSYFEYIYCTKEGWVPTVPCQRQCVFNYVENGIPPSSPRTYVQDQSVKVQCYPGYSLPNGENTIVCTESGWSPPPKCVRVNNFCVNPPKVKNATIISRQMDKYQSSETVHYECNKPLEIFGETEVMCLNGTWSKPPQCKDSTGKCGPPPPINNGDITSFPLPEYAPHSSVEYQCQFLYQLQGNKKITCRNGEWSEPPKCLNPCEISEEIMRHHNIMFKWIRKQKLYIPSGMMVEFKCTHGYVQATSKPFHTTCYDGKLEYPICRRS</sequence>
<dbReference type="RefSeq" id="XP_073904849.1">
    <property type="nucleotide sequence ID" value="XM_074048748.1"/>
</dbReference>
<name>A0AC58KIT6_CASCN</name>
<gene>
    <name evidence="2" type="primary">LOC109689619</name>
</gene>
<keyword evidence="1" id="KW-1185">Reference proteome</keyword>
<evidence type="ECO:0000313" key="1">
    <source>
        <dbReference type="Proteomes" id="UP001732720"/>
    </source>
</evidence>
<organism evidence="1 2">
    <name type="scientific">Castor canadensis</name>
    <name type="common">American beaver</name>
    <dbReference type="NCBI Taxonomy" id="51338"/>
    <lineage>
        <taxon>Eukaryota</taxon>
        <taxon>Metazoa</taxon>
        <taxon>Chordata</taxon>
        <taxon>Craniata</taxon>
        <taxon>Vertebrata</taxon>
        <taxon>Euteleostomi</taxon>
        <taxon>Mammalia</taxon>
        <taxon>Eutheria</taxon>
        <taxon>Euarchontoglires</taxon>
        <taxon>Glires</taxon>
        <taxon>Rodentia</taxon>
        <taxon>Castorimorpha</taxon>
        <taxon>Castoridae</taxon>
        <taxon>Castor</taxon>
    </lineage>
</organism>
<accession>A0AC58KIT6</accession>
<evidence type="ECO:0000313" key="2">
    <source>
        <dbReference type="RefSeq" id="XP_073904849.1"/>
    </source>
</evidence>
<proteinExistence type="predicted"/>